<dbReference type="RefSeq" id="WP_187720821.1">
    <property type="nucleotide sequence ID" value="NZ_BAABBL010000005.1"/>
</dbReference>
<keyword evidence="5 7" id="KW-1133">Transmembrane helix</keyword>
<evidence type="ECO:0000313" key="9">
    <source>
        <dbReference type="EMBL" id="QNP55692.1"/>
    </source>
</evidence>
<comment type="subcellular location">
    <subcellularLocation>
        <location evidence="1 7">Cell membrane</location>
        <topology evidence="1 7">Multi-pass membrane protein</topology>
    </subcellularLocation>
</comment>
<keyword evidence="4 7" id="KW-0812">Transmembrane</keyword>
<dbReference type="PROSITE" id="PS50928">
    <property type="entry name" value="ABC_TM1"/>
    <property type="match status" value="1"/>
</dbReference>
<evidence type="ECO:0000256" key="1">
    <source>
        <dbReference type="ARBA" id="ARBA00004651"/>
    </source>
</evidence>
<dbReference type="Gene3D" id="1.10.3720.10">
    <property type="entry name" value="MetI-like"/>
    <property type="match status" value="1"/>
</dbReference>
<evidence type="ECO:0000256" key="2">
    <source>
        <dbReference type="ARBA" id="ARBA00022448"/>
    </source>
</evidence>
<name>A0A7H0H576_9ACTN</name>
<sequence>MKKRMSFGGVFLTVFTVFSAIIVLLPVVWALAVSLKREGSQIGNSINWFLPPYTLENYPRVLLGSDVIIWVYNSTLVAVLSTALTLVVTPLAAYAIAKIGFRGRGILYIYFMLGMMIPVEAMIIPLFVTTNSFGLVDTYPGLLLPGIAVSMNLIIMVAFMRQIPNELIEAARIDGAGYWRIFWHVVLPLSKTIMITVGIFSFTGSWNNYLWPLLVSMNSNMFTLPIGIPTFAGTYTIDRVLPMTANMVASLPMIVLFILLERFIVKGVSMTGIKG</sequence>
<dbReference type="GO" id="GO:0055085">
    <property type="term" value="P:transmembrane transport"/>
    <property type="evidence" value="ECO:0007669"/>
    <property type="project" value="InterPro"/>
</dbReference>
<feature type="transmembrane region" description="Helical" evidence="7">
    <location>
        <begin position="139"/>
        <end position="160"/>
    </location>
</feature>
<evidence type="ECO:0000256" key="4">
    <source>
        <dbReference type="ARBA" id="ARBA00022692"/>
    </source>
</evidence>
<keyword evidence="10" id="KW-1185">Reference proteome</keyword>
<proteinExistence type="inferred from homology"/>
<dbReference type="Pfam" id="PF00528">
    <property type="entry name" value="BPD_transp_1"/>
    <property type="match status" value="1"/>
</dbReference>
<keyword evidence="3" id="KW-1003">Cell membrane</keyword>
<protein>
    <submittedName>
        <fullName evidence="9">Carbohydrate ABC transporter permease</fullName>
    </submittedName>
</protein>
<evidence type="ECO:0000256" key="6">
    <source>
        <dbReference type="ARBA" id="ARBA00023136"/>
    </source>
</evidence>
<evidence type="ECO:0000256" key="7">
    <source>
        <dbReference type="RuleBase" id="RU363032"/>
    </source>
</evidence>
<evidence type="ECO:0000256" key="3">
    <source>
        <dbReference type="ARBA" id="ARBA00022475"/>
    </source>
</evidence>
<dbReference type="InterPro" id="IPR035906">
    <property type="entry name" value="MetI-like_sf"/>
</dbReference>
<dbReference type="PANTHER" id="PTHR43744:SF12">
    <property type="entry name" value="ABC TRANSPORTER PERMEASE PROTEIN MG189-RELATED"/>
    <property type="match status" value="1"/>
</dbReference>
<evidence type="ECO:0000313" key="10">
    <source>
        <dbReference type="Proteomes" id="UP000516117"/>
    </source>
</evidence>
<dbReference type="CDD" id="cd06261">
    <property type="entry name" value="TM_PBP2"/>
    <property type="match status" value="1"/>
</dbReference>
<organism evidence="9 10">
    <name type="scientific">Tessaracoccus defluvii</name>
    <dbReference type="NCBI Taxonomy" id="1285901"/>
    <lineage>
        <taxon>Bacteria</taxon>
        <taxon>Bacillati</taxon>
        <taxon>Actinomycetota</taxon>
        <taxon>Actinomycetes</taxon>
        <taxon>Propionibacteriales</taxon>
        <taxon>Propionibacteriaceae</taxon>
        <taxon>Tessaracoccus</taxon>
    </lineage>
</organism>
<accession>A0A7H0H576</accession>
<dbReference type="Proteomes" id="UP000516117">
    <property type="component" value="Chromosome"/>
</dbReference>
<comment type="similarity">
    <text evidence="7">Belongs to the binding-protein-dependent transport system permease family.</text>
</comment>
<feature type="transmembrane region" description="Helical" evidence="7">
    <location>
        <begin position="209"/>
        <end position="228"/>
    </location>
</feature>
<feature type="transmembrane region" description="Helical" evidence="7">
    <location>
        <begin position="181"/>
        <end position="203"/>
    </location>
</feature>
<dbReference type="KEGG" id="tdf:H9L22_16320"/>
<feature type="domain" description="ABC transmembrane type-1" evidence="8">
    <location>
        <begin position="71"/>
        <end position="260"/>
    </location>
</feature>
<dbReference type="SUPFAM" id="SSF161098">
    <property type="entry name" value="MetI-like"/>
    <property type="match status" value="1"/>
</dbReference>
<dbReference type="PANTHER" id="PTHR43744">
    <property type="entry name" value="ABC TRANSPORTER PERMEASE PROTEIN MG189-RELATED-RELATED"/>
    <property type="match status" value="1"/>
</dbReference>
<feature type="transmembrane region" description="Helical" evidence="7">
    <location>
        <begin position="240"/>
        <end position="260"/>
    </location>
</feature>
<dbReference type="InterPro" id="IPR000515">
    <property type="entry name" value="MetI-like"/>
</dbReference>
<feature type="transmembrane region" description="Helical" evidence="7">
    <location>
        <begin position="67"/>
        <end position="95"/>
    </location>
</feature>
<dbReference type="GO" id="GO:0005886">
    <property type="term" value="C:plasma membrane"/>
    <property type="evidence" value="ECO:0007669"/>
    <property type="project" value="UniProtKB-SubCell"/>
</dbReference>
<dbReference type="AlphaFoldDB" id="A0A7H0H576"/>
<dbReference type="EMBL" id="CP060789">
    <property type="protein sequence ID" value="QNP55692.1"/>
    <property type="molecule type" value="Genomic_DNA"/>
</dbReference>
<gene>
    <name evidence="9" type="ORF">H9L22_16320</name>
</gene>
<keyword evidence="2 7" id="KW-0813">Transport</keyword>
<evidence type="ECO:0000259" key="8">
    <source>
        <dbReference type="PROSITE" id="PS50928"/>
    </source>
</evidence>
<evidence type="ECO:0000256" key="5">
    <source>
        <dbReference type="ARBA" id="ARBA00022989"/>
    </source>
</evidence>
<keyword evidence="6 7" id="KW-0472">Membrane</keyword>
<reference evidence="9 10" key="1">
    <citation type="submission" date="2020-08" db="EMBL/GenBank/DDBJ databases">
        <title>Genome sequence of Tessaracoccus defluvii JCM 17540T.</title>
        <authorList>
            <person name="Hyun D.-W."/>
            <person name="Bae J.-W."/>
        </authorList>
    </citation>
    <scope>NUCLEOTIDE SEQUENCE [LARGE SCALE GENOMIC DNA]</scope>
    <source>
        <strain evidence="9 10">JCM 17540</strain>
    </source>
</reference>
<feature type="transmembrane region" description="Helical" evidence="7">
    <location>
        <begin position="107"/>
        <end position="127"/>
    </location>
</feature>